<dbReference type="EMBL" id="CM026424">
    <property type="protein sequence ID" value="KAG0580311.1"/>
    <property type="molecule type" value="Genomic_DNA"/>
</dbReference>
<evidence type="ECO:0000313" key="1">
    <source>
        <dbReference type="EMBL" id="KAG0580311.1"/>
    </source>
</evidence>
<reference evidence="1" key="1">
    <citation type="submission" date="2020-06" db="EMBL/GenBank/DDBJ databases">
        <title>WGS assembly of Ceratodon purpureus strain R40.</title>
        <authorList>
            <person name="Carey S.B."/>
            <person name="Jenkins J."/>
            <person name="Shu S."/>
            <person name="Lovell J.T."/>
            <person name="Sreedasyam A."/>
            <person name="Maumus F."/>
            <person name="Tiley G.P."/>
            <person name="Fernandez-Pozo N."/>
            <person name="Barry K."/>
            <person name="Chen C."/>
            <person name="Wang M."/>
            <person name="Lipzen A."/>
            <person name="Daum C."/>
            <person name="Saski C.A."/>
            <person name="Payton A.C."/>
            <person name="Mcbreen J.C."/>
            <person name="Conrad R.E."/>
            <person name="Kollar L.M."/>
            <person name="Olsson S."/>
            <person name="Huttunen S."/>
            <person name="Landis J.B."/>
            <person name="Wickett N.J."/>
            <person name="Johnson M.G."/>
            <person name="Rensing S.A."/>
            <person name="Grimwood J."/>
            <person name="Schmutz J."/>
            <person name="Mcdaniel S.F."/>
        </authorList>
    </citation>
    <scope>NUCLEOTIDE SEQUENCE</scope>
    <source>
        <strain evidence="1">R40</strain>
    </source>
</reference>
<evidence type="ECO:0000313" key="2">
    <source>
        <dbReference type="Proteomes" id="UP000822688"/>
    </source>
</evidence>
<dbReference type="Proteomes" id="UP000822688">
    <property type="component" value="Chromosome 4"/>
</dbReference>
<keyword evidence="2" id="KW-1185">Reference proteome</keyword>
<accession>A0A8T0IBV8</accession>
<comment type="caution">
    <text evidence="1">The sequence shown here is derived from an EMBL/GenBank/DDBJ whole genome shotgun (WGS) entry which is preliminary data.</text>
</comment>
<name>A0A8T0IBV8_CERPU</name>
<gene>
    <name evidence="1" type="ORF">KC19_4G164500</name>
</gene>
<proteinExistence type="predicted"/>
<protein>
    <submittedName>
        <fullName evidence="1">Uncharacterized protein</fullName>
    </submittedName>
</protein>
<organism evidence="1 2">
    <name type="scientific">Ceratodon purpureus</name>
    <name type="common">Fire moss</name>
    <name type="synonym">Dicranum purpureum</name>
    <dbReference type="NCBI Taxonomy" id="3225"/>
    <lineage>
        <taxon>Eukaryota</taxon>
        <taxon>Viridiplantae</taxon>
        <taxon>Streptophyta</taxon>
        <taxon>Embryophyta</taxon>
        <taxon>Bryophyta</taxon>
        <taxon>Bryophytina</taxon>
        <taxon>Bryopsida</taxon>
        <taxon>Dicranidae</taxon>
        <taxon>Pseudoditrichales</taxon>
        <taxon>Ditrichaceae</taxon>
        <taxon>Ceratodon</taxon>
    </lineage>
</organism>
<dbReference type="AlphaFoldDB" id="A0A8T0IBV8"/>
<sequence length="51" mass="5414">MSWLLVLLPAISHAFTYLSSSPLFSSPLLSPSPSPSPSLNLPLVNFLASLC</sequence>